<gene>
    <name evidence="1" type="ORF">SAMN02745129_4115</name>
</gene>
<dbReference type="NCBIfam" id="NF008685">
    <property type="entry name" value="PRK11702.1"/>
    <property type="match status" value="1"/>
</dbReference>
<name>A0A1M5YDC4_9GAMM</name>
<reference evidence="1 2" key="1">
    <citation type="submission" date="2016-11" db="EMBL/GenBank/DDBJ databases">
        <authorList>
            <person name="Jaros S."/>
            <person name="Januszkiewicz K."/>
            <person name="Wedrychowicz H."/>
        </authorList>
    </citation>
    <scope>NUCLEOTIDE SEQUENCE [LARGE SCALE GENOMIC DNA]</scope>
    <source>
        <strain evidence="1 2">DSM 16917</strain>
    </source>
</reference>
<dbReference type="PANTHER" id="PTHR38778">
    <property type="entry name" value="CYTOPLASMIC PROTEIN-RELATED"/>
    <property type="match status" value="1"/>
</dbReference>
<dbReference type="AlphaFoldDB" id="A0A1M5YDC4"/>
<evidence type="ECO:0008006" key="3">
    <source>
        <dbReference type="Google" id="ProtNLM"/>
    </source>
</evidence>
<dbReference type="PANTHER" id="PTHR38778:SF1">
    <property type="entry name" value="CYTOPLASMIC PROTEIN"/>
    <property type="match status" value="1"/>
</dbReference>
<protein>
    <recommendedName>
        <fullName evidence="3">DUF469 domain-containing protein</fullName>
    </recommendedName>
</protein>
<keyword evidence="2" id="KW-1185">Reference proteome</keyword>
<dbReference type="RefSeq" id="WP_067660817.1">
    <property type="nucleotide sequence ID" value="NZ_FQXG01000007.1"/>
</dbReference>
<evidence type="ECO:0000313" key="2">
    <source>
        <dbReference type="Proteomes" id="UP000184268"/>
    </source>
</evidence>
<proteinExistence type="predicted"/>
<dbReference type="Pfam" id="PF04320">
    <property type="entry name" value="YggL_50S_bp"/>
    <property type="match status" value="1"/>
</dbReference>
<accession>A0A1M5YDC4</accession>
<dbReference type="GO" id="GO:0005829">
    <property type="term" value="C:cytosol"/>
    <property type="evidence" value="ECO:0007669"/>
    <property type="project" value="TreeGrafter"/>
</dbReference>
<dbReference type="STRING" id="299255.SAMN02745129_4115"/>
<dbReference type="OrthoDB" id="9114861at2"/>
<dbReference type="Proteomes" id="UP000184268">
    <property type="component" value="Unassembled WGS sequence"/>
</dbReference>
<dbReference type="InterPro" id="IPR007416">
    <property type="entry name" value="YggL_50S_bp"/>
</dbReference>
<dbReference type="EMBL" id="FQXG01000007">
    <property type="protein sequence ID" value="SHI10070.1"/>
    <property type="molecule type" value="Genomic_DNA"/>
</dbReference>
<sequence>MAIKTDAKRNTRLRKKLRTGEFQELGFDLFWTFTPEVSEEQIDAIVDQFIDEVIEPNKLGFSGSGHKAWEGLICTQAIGKCTDKHRQAVEAFFAKQPVTDLKVTELYDIWWG</sequence>
<organism evidence="1 2">
    <name type="scientific">Ferrimonas marina</name>
    <dbReference type="NCBI Taxonomy" id="299255"/>
    <lineage>
        <taxon>Bacteria</taxon>
        <taxon>Pseudomonadati</taxon>
        <taxon>Pseudomonadota</taxon>
        <taxon>Gammaproteobacteria</taxon>
        <taxon>Alteromonadales</taxon>
        <taxon>Ferrimonadaceae</taxon>
        <taxon>Ferrimonas</taxon>
    </lineage>
</organism>
<evidence type="ECO:0000313" key="1">
    <source>
        <dbReference type="EMBL" id="SHI10070.1"/>
    </source>
</evidence>